<feature type="compositionally biased region" description="Basic residues" evidence="1">
    <location>
        <begin position="68"/>
        <end position="92"/>
    </location>
</feature>
<gene>
    <name evidence="3" type="ORF">BK022_20220</name>
</gene>
<feature type="signal peptide" evidence="2">
    <location>
        <begin position="1"/>
        <end position="25"/>
    </location>
</feature>
<protein>
    <submittedName>
        <fullName evidence="3">Uncharacterized protein</fullName>
    </submittedName>
</protein>
<dbReference type="AlphaFoldDB" id="A0A1S1NX56"/>
<evidence type="ECO:0000256" key="2">
    <source>
        <dbReference type="SAM" id="SignalP"/>
    </source>
</evidence>
<evidence type="ECO:0000313" key="4">
    <source>
        <dbReference type="Proteomes" id="UP000180215"/>
    </source>
</evidence>
<reference evidence="3 4" key="1">
    <citation type="submission" date="2016-10" db="EMBL/GenBank/DDBJ databases">
        <title>Draft genome sequence of Methylobacterium extorquens CP3, a seed endophyte of Crotalaria pumila with plant growth-promoting and metal tolerance properties.</title>
        <authorList>
            <person name="Sanchez-Lopez A.S."/>
            <person name="Van Hamme J.D."/>
            <person name="Thijs S."/>
            <person name="Mcammond B.M."/>
            <person name="Stevens V."/>
            <person name="Gonzalez-Chavez M.D.C."/>
            <person name="Vangronsveld J."/>
        </authorList>
    </citation>
    <scope>NUCLEOTIDE SEQUENCE [LARGE SCALE GENOMIC DNA]</scope>
    <source>
        <strain evidence="3 4">CP3</strain>
    </source>
</reference>
<feature type="region of interest" description="Disordered" evidence="1">
    <location>
        <begin position="24"/>
        <end position="92"/>
    </location>
</feature>
<dbReference type="EMBL" id="MNAO01000304">
    <property type="protein sequence ID" value="OHV15278.1"/>
    <property type="molecule type" value="Genomic_DNA"/>
</dbReference>
<organism evidence="3 4">
    <name type="scientific">Methylorubrum extorquens</name>
    <name type="common">Methylobacterium dichloromethanicum</name>
    <name type="synonym">Methylobacterium extorquens</name>
    <dbReference type="NCBI Taxonomy" id="408"/>
    <lineage>
        <taxon>Bacteria</taxon>
        <taxon>Pseudomonadati</taxon>
        <taxon>Pseudomonadota</taxon>
        <taxon>Alphaproteobacteria</taxon>
        <taxon>Hyphomicrobiales</taxon>
        <taxon>Methylobacteriaceae</taxon>
        <taxon>Methylorubrum</taxon>
    </lineage>
</organism>
<sequence>MKLPLRRGLFILAATLTLAAGPVAAQDSSGNAGSGLSPSASATGNDRSAGVNNGNYRRPGGYGTRRGYSTRRAYRPTRNHSRRSMRSRAPRF</sequence>
<evidence type="ECO:0000313" key="3">
    <source>
        <dbReference type="EMBL" id="OHV15278.1"/>
    </source>
</evidence>
<evidence type="ECO:0000256" key="1">
    <source>
        <dbReference type="SAM" id="MobiDB-lite"/>
    </source>
</evidence>
<feature type="chain" id="PRO_5012978124" evidence="2">
    <location>
        <begin position="26"/>
        <end position="92"/>
    </location>
</feature>
<keyword evidence="2" id="KW-0732">Signal</keyword>
<dbReference type="Proteomes" id="UP000180215">
    <property type="component" value="Unassembled WGS sequence"/>
</dbReference>
<comment type="caution">
    <text evidence="3">The sequence shown here is derived from an EMBL/GenBank/DDBJ whole genome shotgun (WGS) entry which is preliminary data.</text>
</comment>
<proteinExistence type="predicted"/>
<accession>A0A1S1NX56</accession>
<feature type="compositionally biased region" description="Polar residues" evidence="1">
    <location>
        <begin position="26"/>
        <end position="55"/>
    </location>
</feature>
<name>A0A1S1NX56_METEX</name>